<dbReference type="GO" id="GO:0006281">
    <property type="term" value="P:DNA repair"/>
    <property type="evidence" value="ECO:0007669"/>
    <property type="project" value="InterPro"/>
</dbReference>
<dbReference type="EMBL" id="CP103166">
    <property type="protein sequence ID" value="UVQ95143.1"/>
    <property type="molecule type" value="Genomic_DNA"/>
</dbReference>
<reference evidence="1" key="1">
    <citation type="submission" date="2022-08" db="EMBL/GenBank/DDBJ databases">
        <title>Genome Sequencing of Bacteroides fragilis Group Isolates with Nanopore Technology.</title>
        <authorList>
            <person name="Tisza M.J."/>
            <person name="Smith D."/>
            <person name="Dekker J.P."/>
        </authorList>
    </citation>
    <scope>NUCLEOTIDE SEQUENCE</scope>
    <source>
        <strain evidence="1">BFG-474</strain>
    </source>
</reference>
<protein>
    <submittedName>
        <fullName evidence="1">Bacteriophage abortive infection AbiH family protein</fullName>
    </submittedName>
</protein>
<gene>
    <name evidence="1" type="ORF">NXW23_11985</name>
</gene>
<evidence type="ECO:0000313" key="1">
    <source>
        <dbReference type="EMBL" id="UVQ95143.1"/>
    </source>
</evidence>
<dbReference type="Pfam" id="PF14253">
    <property type="entry name" value="AbiH"/>
    <property type="match status" value="1"/>
</dbReference>
<proteinExistence type="predicted"/>
<name>A0AA95BTN1_9BACE</name>
<accession>A0AA95BTN1</accession>
<dbReference type="Gene3D" id="3.30.1490.100">
    <property type="entry name" value="DNA polymerase, Y-family, little finger domain"/>
    <property type="match status" value="1"/>
</dbReference>
<evidence type="ECO:0000313" key="2">
    <source>
        <dbReference type="Proteomes" id="UP001060260"/>
    </source>
</evidence>
<dbReference type="AlphaFoldDB" id="A0AA95BTN1"/>
<organism evidence="1 2">
    <name type="scientific">Bacteroides caccae</name>
    <dbReference type="NCBI Taxonomy" id="47678"/>
    <lineage>
        <taxon>Bacteria</taxon>
        <taxon>Pseudomonadati</taxon>
        <taxon>Bacteroidota</taxon>
        <taxon>Bacteroidia</taxon>
        <taxon>Bacteroidales</taxon>
        <taxon>Bacteroidaceae</taxon>
        <taxon>Bacteroides</taxon>
    </lineage>
</organism>
<dbReference type="InterPro" id="IPR036775">
    <property type="entry name" value="DNA_pol_Y-fam_lit_finger_sf"/>
</dbReference>
<dbReference type="GO" id="GO:0003684">
    <property type="term" value="F:damaged DNA binding"/>
    <property type="evidence" value="ECO:0007669"/>
    <property type="project" value="InterPro"/>
</dbReference>
<sequence length="432" mass="51049">MNRIIIIGNGFDLAHNLKTGYKDFINDYWAVVEEQVYGRYWQWLDQHYGGSKHIPENYKDNFVCIEKECGKTETNKVCFSYNENSPFGKLCTLIDEYNNVPNALVTVHLKFKNRFFERISRQCSLINWVDIENEYYDALKELLQEENLQKQNESIRILNKEFDDVKGLLEEYLARITENTELKQHQSIQEAFSSFIELDEIATCKQIKFVDSIFSSMFRLGDFVDFELDQETDAQYTLCDTNDEKRVLFLEKNINSESFKKNHLVPYSLILNFNYTKTAEKLYVKNNNCEVINIHGELNNENNPIIFGYGDELDDDYERIERLQNNDFLENIKSIRYHKTRNYRSLLEFVALGPYQVFVMGHSCGNSDRTLLNTLFEHDNCLSIKVFYRQYEDGTDNYIDLIKNISRNFNNKPNMRDIVVNRESCSPLVPCR</sequence>
<dbReference type="InterPro" id="IPR025935">
    <property type="entry name" value="AbiH"/>
</dbReference>
<dbReference type="Proteomes" id="UP001060260">
    <property type="component" value="Chromosome"/>
</dbReference>